<organism evidence="1 2">
    <name type="scientific">Photobacterium kishitanii</name>
    <dbReference type="NCBI Taxonomy" id="318456"/>
    <lineage>
        <taxon>Bacteria</taxon>
        <taxon>Pseudomonadati</taxon>
        <taxon>Pseudomonadota</taxon>
        <taxon>Gammaproteobacteria</taxon>
        <taxon>Vibrionales</taxon>
        <taxon>Vibrionaceae</taxon>
        <taxon>Photobacterium</taxon>
    </lineage>
</organism>
<comment type="caution">
    <text evidence="1">The sequence shown here is derived from an EMBL/GenBank/DDBJ whole genome shotgun (WGS) entry which is preliminary data.</text>
</comment>
<dbReference type="Proteomes" id="UP000240728">
    <property type="component" value="Unassembled WGS sequence"/>
</dbReference>
<dbReference type="RefSeq" id="WP_036788556.1">
    <property type="nucleotide sequence ID" value="NZ_JAUZMV010000003.1"/>
</dbReference>
<evidence type="ECO:0000313" key="2">
    <source>
        <dbReference type="Proteomes" id="UP000240728"/>
    </source>
</evidence>
<reference evidence="1 2" key="1">
    <citation type="submission" date="2018-01" db="EMBL/GenBank/DDBJ databases">
        <title>Whole genome sequencing of Histamine producing bacteria.</title>
        <authorList>
            <person name="Butler K."/>
        </authorList>
    </citation>
    <scope>NUCLEOTIDE SEQUENCE [LARGE SCALE GENOMIC DNA]</scope>
    <source>
        <strain evidence="1 2">A1-4</strain>
    </source>
</reference>
<evidence type="ECO:0000313" key="1">
    <source>
        <dbReference type="EMBL" id="PSX38666.1"/>
    </source>
</evidence>
<dbReference type="AlphaFoldDB" id="A0AAX0YP98"/>
<name>A0AAX0YP98_9GAMM</name>
<protein>
    <submittedName>
        <fullName evidence="1">Uncharacterized protein</fullName>
    </submittedName>
</protein>
<dbReference type="EMBL" id="PYOZ01000044">
    <property type="protein sequence ID" value="PSX38666.1"/>
    <property type="molecule type" value="Genomic_DNA"/>
</dbReference>
<keyword evidence="2" id="KW-1185">Reference proteome</keyword>
<gene>
    <name evidence="1" type="ORF">C0W53_23130</name>
</gene>
<accession>A0AAX0YP98</accession>
<dbReference type="GeneID" id="29946609"/>
<proteinExistence type="predicted"/>
<sequence length="119" mass="13385">MINLNDYLDSNLSVVQLIEVIEKLTKNMANSSYVVEEYSLISEKTQYLKQAADAIIVKNELACVDAGDEPELYSLHNIETGEIESSNFYCTYAAAFVGLSLEASYRGILSYQIKSFDYE</sequence>